<dbReference type="KEGG" id="paqt:E8L99_15610"/>
<dbReference type="Proteomes" id="UP000298588">
    <property type="component" value="Chromosome"/>
</dbReference>
<evidence type="ECO:0000313" key="3">
    <source>
        <dbReference type="Proteomes" id="UP000298588"/>
    </source>
</evidence>
<dbReference type="EMBL" id="CP039865">
    <property type="protein sequence ID" value="QCK87085.1"/>
    <property type="molecule type" value="Genomic_DNA"/>
</dbReference>
<name>A0A4D7QJ56_9HYPH</name>
<reference evidence="2 3" key="1">
    <citation type="submission" date="2019-04" db="EMBL/GenBank/DDBJ databases">
        <title>Phreatobacter aquaticus sp. nov.</title>
        <authorList>
            <person name="Choi A."/>
            <person name="Baek K."/>
        </authorList>
    </citation>
    <scope>NUCLEOTIDE SEQUENCE [LARGE SCALE GENOMIC DNA]</scope>
    <source>
        <strain evidence="2 3">NMCR1094</strain>
    </source>
</reference>
<dbReference type="GO" id="GO:0016491">
    <property type="term" value="F:oxidoreductase activity"/>
    <property type="evidence" value="ECO:0007669"/>
    <property type="project" value="InterPro"/>
</dbReference>
<evidence type="ECO:0000313" key="2">
    <source>
        <dbReference type="EMBL" id="QCK87085.1"/>
    </source>
</evidence>
<dbReference type="SUPFAM" id="SSF54909">
    <property type="entry name" value="Dimeric alpha+beta barrel"/>
    <property type="match status" value="2"/>
</dbReference>
<accession>A0A4D7QJ56</accession>
<protein>
    <submittedName>
        <fullName evidence="2">EthD family reductase</fullName>
    </submittedName>
</protein>
<feature type="domain" description="EthD" evidence="1">
    <location>
        <begin position="127"/>
        <end position="214"/>
    </location>
</feature>
<dbReference type="InterPro" id="IPR009799">
    <property type="entry name" value="EthD_dom"/>
</dbReference>
<organism evidence="2 3">
    <name type="scientific">Phreatobacter aquaticus</name>
    <dbReference type="NCBI Taxonomy" id="2570229"/>
    <lineage>
        <taxon>Bacteria</taxon>
        <taxon>Pseudomonadati</taxon>
        <taxon>Pseudomonadota</taxon>
        <taxon>Alphaproteobacteria</taxon>
        <taxon>Hyphomicrobiales</taxon>
        <taxon>Phreatobacteraceae</taxon>
        <taxon>Phreatobacter</taxon>
    </lineage>
</organism>
<feature type="domain" description="EthD" evidence="1">
    <location>
        <begin position="11"/>
        <end position="97"/>
    </location>
</feature>
<dbReference type="OrthoDB" id="6369070at2"/>
<keyword evidence="3" id="KW-1185">Reference proteome</keyword>
<sequence length="227" mass="25441">MIVRMGLLTRRPDVPVDAFRRHWRDVHGPLAAEFPGLRAYHQNHVVDRRHLAIDHKGGQWDIDGISELWFDDEAAMRAAIASPAYRPIVEDSPEFLSDTRVLVARQTTVVPPADGPLIKRMSLLKRRPDISAERFAHEWQVIHAPLIAAFPGIAGYRQNLVVDREGVPGASSPYEAVPVDGVVELWFRSEADLVAAFRSPAADRSQAQALDFIDEITPFLVEVHHVV</sequence>
<gene>
    <name evidence="2" type="ORF">E8L99_15610</name>
</gene>
<dbReference type="Pfam" id="PF07110">
    <property type="entry name" value="EthD"/>
    <property type="match status" value="2"/>
</dbReference>
<proteinExistence type="predicted"/>
<dbReference type="Gene3D" id="3.30.70.100">
    <property type="match status" value="2"/>
</dbReference>
<dbReference type="InterPro" id="IPR011008">
    <property type="entry name" value="Dimeric_a/b-barrel"/>
</dbReference>
<dbReference type="AlphaFoldDB" id="A0A4D7QJ56"/>
<dbReference type="NCBIfam" id="TIGR02118">
    <property type="entry name" value="EthD family reductase"/>
    <property type="match status" value="2"/>
</dbReference>
<evidence type="ECO:0000259" key="1">
    <source>
        <dbReference type="Pfam" id="PF07110"/>
    </source>
</evidence>